<name>A0A9Q3SY39_9LACO</name>
<dbReference type="Gene3D" id="1.10.1660.10">
    <property type="match status" value="1"/>
</dbReference>
<dbReference type="AlphaFoldDB" id="A0A9Q3SY39"/>
<dbReference type="SUPFAM" id="SSF46955">
    <property type="entry name" value="Putative DNA-binding domain"/>
    <property type="match status" value="1"/>
</dbReference>
<protein>
    <recommendedName>
        <fullName evidence="3">HTH merR-type domain-containing protein</fullName>
    </recommendedName>
</protein>
<proteinExistence type="predicted"/>
<comment type="caution">
    <text evidence="1">The sequence shown here is derived from an EMBL/GenBank/DDBJ whole genome shotgun (WGS) entry which is preliminary data.</text>
</comment>
<organism evidence="1 2">
    <name type="scientific">Leuconostoc gasicomitatum</name>
    <dbReference type="NCBI Taxonomy" id="115778"/>
    <lineage>
        <taxon>Bacteria</taxon>
        <taxon>Bacillati</taxon>
        <taxon>Bacillota</taxon>
        <taxon>Bacilli</taxon>
        <taxon>Lactobacillales</taxon>
        <taxon>Lactobacillaceae</taxon>
        <taxon>Leuconostoc</taxon>
        <taxon>Leuconostoc gelidum group</taxon>
    </lineage>
</organism>
<evidence type="ECO:0000313" key="2">
    <source>
        <dbReference type="Proteomes" id="UP000752647"/>
    </source>
</evidence>
<dbReference type="EMBL" id="JAHBFI010000019">
    <property type="protein sequence ID" value="MBZ5962974.1"/>
    <property type="molecule type" value="Genomic_DNA"/>
</dbReference>
<evidence type="ECO:0008006" key="3">
    <source>
        <dbReference type="Google" id="ProtNLM"/>
    </source>
</evidence>
<accession>A0A9Q3SY39</accession>
<gene>
    <name evidence="1" type="ORF">KIJ12_07465</name>
</gene>
<sequence length="92" mass="10965">MLELLDLYKLYQVIAFRKIGYSIKSIKELLMQKDHANTFKIAEQKIQDQIDELVKIKHSIQEIMQAQTNTSLNKIYFCEKENRFLKKIPANF</sequence>
<evidence type="ECO:0000313" key="1">
    <source>
        <dbReference type="EMBL" id="MBZ5962974.1"/>
    </source>
</evidence>
<reference evidence="1" key="1">
    <citation type="submission" date="2021-05" db="EMBL/GenBank/DDBJ databases">
        <title>Pangenome of Leuconostoc gelidum warrants species status for Leuconostoc gelidum subsp. gasicomitatum.</title>
        <authorList>
            <person name="Johansson P."/>
            <person name="Sade E."/>
            <person name="Hultman J."/>
            <person name="Auvinen P."/>
            <person name="Bjorkroth J."/>
        </authorList>
    </citation>
    <scope>NUCLEOTIDE SEQUENCE</scope>
    <source>
        <strain evidence="1">A.21.4</strain>
    </source>
</reference>
<dbReference type="InterPro" id="IPR009061">
    <property type="entry name" value="DNA-bd_dom_put_sf"/>
</dbReference>
<dbReference type="Proteomes" id="UP000752647">
    <property type="component" value="Unassembled WGS sequence"/>
</dbReference>